<keyword evidence="2" id="KW-1185">Reference proteome</keyword>
<gene>
    <name evidence="1" type="ORF">SAMN06309945_0081</name>
</gene>
<dbReference type="OrthoDB" id="165401at2"/>
<accession>A0A1T5I8P5</accession>
<dbReference type="AlphaFoldDB" id="A0A1T5I8P5"/>
<proteinExistence type="predicted"/>
<protein>
    <recommendedName>
        <fullName evidence="3">MJ0042 family finger-like domain-containing protein</fullName>
    </recommendedName>
</protein>
<sequence length="102" mass="10430">MSSHPFPHLADGVTSTVENVDGNALAGPLSALFAADLTTALVTCRHCGDEAPLATAVVERDDSSDIVICRGCTHTLFTLHHSPAGLRLDLAGLAALAAPPDS</sequence>
<dbReference type="Proteomes" id="UP000190857">
    <property type="component" value="Unassembled WGS sequence"/>
</dbReference>
<name>A0A1T5I8P5_9MICO</name>
<dbReference type="RefSeq" id="WP_079726339.1">
    <property type="nucleotide sequence ID" value="NZ_FUZP01000001.1"/>
</dbReference>
<dbReference type="EMBL" id="FUZP01000001">
    <property type="protein sequence ID" value="SKC35546.1"/>
    <property type="molecule type" value="Genomic_DNA"/>
</dbReference>
<evidence type="ECO:0008006" key="3">
    <source>
        <dbReference type="Google" id="ProtNLM"/>
    </source>
</evidence>
<evidence type="ECO:0000313" key="1">
    <source>
        <dbReference type="EMBL" id="SKC35546.1"/>
    </source>
</evidence>
<dbReference type="STRING" id="123320.SAMN06309945_0081"/>
<evidence type="ECO:0000313" key="2">
    <source>
        <dbReference type="Proteomes" id="UP000190857"/>
    </source>
</evidence>
<dbReference type="Pfam" id="PF20120">
    <property type="entry name" value="DUF6510"/>
    <property type="match status" value="1"/>
</dbReference>
<organism evidence="1 2">
    <name type="scientific">Okibacterium fritillariae</name>
    <dbReference type="NCBI Taxonomy" id="123320"/>
    <lineage>
        <taxon>Bacteria</taxon>
        <taxon>Bacillati</taxon>
        <taxon>Actinomycetota</taxon>
        <taxon>Actinomycetes</taxon>
        <taxon>Micrococcales</taxon>
        <taxon>Microbacteriaceae</taxon>
        <taxon>Okibacterium</taxon>
    </lineage>
</organism>
<dbReference type="InterPro" id="IPR045423">
    <property type="entry name" value="DUF6510"/>
</dbReference>
<reference evidence="1 2" key="1">
    <citation type="submission" date="2017-02" db="EMBL/GenBank/DDBJ databases">
        <authorList>
            <person name="Peterson S.W."/>
        </authorList>
    </citation>
    <scope>NUCLEOTIDE SEQUENCE [LARGE SCALE GENOMIC DNA]</scope>
    <source>
        <strain evidence="1 2">VKM Ac-2059</strain>
    </source>
</reference>